<dbReference type="OrthoDB" id="412647at2759"/>
<dbReference type="InterPro" id="IPR005629">
    <property type="entry name" value="Skn1/Kre6/Sbg1"/>
</dbReference>
<dbReference type="PROSITE" id="PS51762">
    <property type="entry name" value="GH16_2"/>
    <property type="match status" value="1"/>
</dbReference>
<dbReference type="PANTHER" id="PTHR31361">
    <property type="entry name" value="BETA-GLUCAN SYNTHESIS-ASSOCIATED PROTEIN KRE6-RELATED"/>
    <property type="match status" value="1"/>
</dbReference>
<evidence type="ECO:0000256" key="4">
    <source>
        <dbReference type="ARBA" id="ARBA00022968"/>
    </source>
</evidence>
<dbReference type="FunFam" id="2.60.120.200:FF:000135">
    <property type="entry name" value="Related to KRE6-glucan synthase subunit"/>
    <property type="match status" value="1"/>
</dbReference>
<dbReference type="AlphaFoldDB" id="A0A0P1BKC7"/>
<dbReference type="Gene3D" id="2.60.120.200">
    <property type="match status" value="2"/>
</dbReference>
<evidence type="ECO:0000256" key="7">
    <source>
        <dbReference type="ARBA" id="ARBA00023180"/>
    </source>
</evidence>
<dbReference type="GO" id="GO:0005886">
    <property type="term" value="C:plasma membrane"/>
    <property type="evidence" value="ECO:0007669"/>
    <property type="project" value="TreeGrafter"/>
</dbReference>
<accession>A0A0P1BKC7</accession>
<evidence type="ECO:0000256" key="6">
    <source>
        <dbReference type="ARBA" id="ARBA00023136"/>
    </source>
</evidence>
<feature type="compositionally biased region" description="Polar residues" evidence="9">
    <location>
        <begin position="63"/>
        <end position="73"/>
    </location>
</feature>
<keyword evidence="5 10" id="KW-1133">Transmembrane helix</keyword>
<evidence type="ECO:0000256" key="2">
    <source>
        <dbReference type="ARBA" id="ARBA00010962"/>
    </source>
</evidence>
<keyword evidence="7" id="KW-0325">Glycoprotein</keyword>
<evidence type="ECO:0000256" key="5">
    <source>
        <dbReference type="ARBA" id="ARBA00022989"/>
    </source>
</evidence>
<feature type="compositionally biased region" description="Low complexity" evidence="9">
    <location>
        <begin position="131"/>
        <end position="142"/>
    </location>
</feature>
<evidence type="ECO:0000256" key="8">
    <source>
        <dbReference type="ARBA" id="ARBA00023316"/>
    </source>
</evidence>
<dbReference type="SUPFAM" id="SSF49899">
    <property type="entry name" value="Concanavalin A-like lectins/glucanases"/>
    <property type="match status" value="1"/>
</dbReference>
<evidence type="ECO:0000256" key="3">
    <source>
        <dbReference type="ARBA" id="ARBA00022692"/>
    </source>
</evidence>
<proteinExistence type="inferred from homology"/>
<dbReference type="GO" id="GO:0015926">
    <property type="term" value="F:glucosidase activity"/>
    <property type="evidence" value="ECO:0007669"/>
    <property type="project" value="TreeGrafter"/>
</dbReference>
<feature type="transmembrane region" description="Helical" evidence="10">
    <location>
        <begin position="293"/>
        <end position="313"/>
    </location>
</feature>
<keyword evidence="4" id="KW-0735">Signal-anchor</keyword>
<dbReference type="GO" id="GO:0031505">
    <property type="term" value="P:fungal-type cell wall organization"/>
    <property type="evidence" value="ECO:0007669"/>
    <property type="project" value="TreeGrafter"/>
</dbReference>
<dbReference type="InterPro" id="IPR013320">
    <property type="entry name" value="ConA-like_dom_sf"/>
</dbReference>
<dbReference type="EMBL" id="CCYA01000318">
    <property type="protein sequence ID" value="CEH16645.1"/>
    <property type="molecule type" value="Genomic_DNA"/>
</dbReference>
<feature type="region of interest" description="Disordered" evidence="9">
    <location>
        <begin position="801"/>
        <end position="875"/>
    </location>
</feature>
<keyword evidence="3 10" id="KW-0812">Transmembrane</keyword>
<evidence type="ECO:0000313" key="13">
    <source>
        <dbReference type="Proteomes" id="UP000054845"/>
    </source>
</evidence>
<evidence type="ECO:0000256" key="1">
    <source>
        <dbReference type="ARBA" id="ARBA00004606"/>
    </source>
</evidence>
<feature type="compositionally biased region" description="Basic and acidic residues" evidence="9">
    <location>
        <begin position="249"/>
        <end position="264"/>
    </location>
</feature>
<dbReference type="InterPro" id="IPR000757">
    <property type="entry name" value="Beta-glucanase-like"/>
</dbReference>
<feature type="region of interest" description="Disordered" evidence="9">
    <location>
        <begin position="197"/>
        <end position="264"/>
    </location>
</feature>
<comment type="subcellular location">
    <subcellularLocation>
        <location evidence="1">Membrane</location>
        <topology evidence="1">Single-pass type II membrane protein</topology>
    </subcellularLocation>
</comment>
<evidence type="ECO:0000313" key="12">
    <source>
        <dbReference type="EMBL" id="CEH16645.1"/>
    </source>
</evidence>
<comment type="similarity">
    <text evidence="2">Belongs to the SKN1/KRE6 family.</text>
</comment>
<feature type="compositionally biased region" description="Polar residues" evidence="9">
    <location>
        <begin position="201"/>
        <end position="217"/>
    </location>
</feature>
<sequence>MSTESDGAPSASSGSQMLTPLDAERHQQTQHSTGAQRGGYAPVNLDSPAADAQWRGAPIGSDGSPTAGATNLTGVPGGKRPEEGHQAVNLGPAHARQVAPHQQQNVMQRRRHSGSVNICDGAQQPRRDSASRGSAQRSASGQINASQQRSMPRGGPAPMPPQKRWDNRQPSAQQSSAPYLTVNGAAVLHDGFRSAELGAGHNSSSRDGTSSSANNSAGRGLEGKRISSMSQAAASTSWSHGTSVTMDWNNEHDPGRWHVDGKEADDYLHDPDQSLGRSCVPAPFRSARTFCNFITLLCLIFGIMSLFLGYPLLDYFYGFHPGKHGGFNLGGTNASGQIPSYKSLGIREGLIDPDTDMKRHGQIQGSDGNMLKLVFSDEFNVDGRSFYPGDDPFWEALDLHPWGTGDFQWYDPSAVTTRDGALQITATEIENHNLNFRSGEIQSWNKLCYQGGLLEVGVRLPGSPQVSGWWPAVWTMGNLGRANYGATTEGLWPYAYNECDRGALINQTDADGLGPTAALESGAETDFNKIYKTKSLSYLPGMRLGRCTCEGEDHPGPEHPDGGWVARSAPEIDLYEAQVGWHPKRGELSLSGQFAPFNAGYWLGNVSNVDFIPGDFVLSSYRGNIFQQAASGISPANQDAYELTGGTYSRVSVEYKPGYESDGAFIEWKIDGHLGWRMNAAAVGPDERAGIAARNIAEEPQYIIMNLALSKGFGVIEFDKIKFPATMSIDYVRLYQDPKNIRVGCDPKDHPTKDYIERHMEAYTNANLTTWGNTRSVGGYGANWPRNKLYDGGKGCEAEPRNYPGNLRTGPAAHSSDGGDLPPAINGQQVAGPITNPVGPTHAGAAGPDPDVDTGTTPVAAPGPATVTDDEDDET</sequence>
<keyword evidence="6 10" id="KW-0472">Membrane</keyword>
<dbReference type="PANTHER" id="PTHR31361:SF1">
    <property type="entry name" value="BETA-GLUCAN SYNTHESIS-ASSOCIATED PROTEIN KRE6-RELATED"/>
    <property type="match status" value="1"/>
</dbReference>
<dbReference type="Proteomes" id="UP000054845">
    <property type="component" value="Unassembled WGS sequence"/>
</dbReference>
<dbReference type="GO" id="GO:0005789">
    <property type="term" value="C:endoplasmic reticulum membrane"/>
    <property type="evidence" value="ECO:0007669"/>
    <property type="project" value="TreeGrafter"/>
</dbReference>
<evidence type="ECO:0000256" key="9">
    <source>
        <dbReference type="SAM" id="MobiDB-lite"/>
    </source>
</evidence>
<feature type="compositionally biased region" description="Polar residues" evidence="9">
    <location>
        <begin position="1"/>
        <end position="18"/>
    </location>
</feature>
<keyword evidence="8" id="KW-0961">Cell wall biogenesis/degradation</keyword>
<evidence type="ECO:0000256" key="10">
    <source>
        <dbReference type="SAM" id="Phobius"/>
    </source>
</evidence>
<feature type="domain" description="GH16" evidence="11">
    <location>
        <begin position="364"/>
        <end position="740"/>
    </location>
</feature>
<evidence type="ECO:0000259" key="11">
    <source>
        <dbReference type="PROSITE" id="PS51762"/>
    </source>
</evidence>
<protein>
    <recommendedName>
        <fullName evidence="11">GH16 domain-containing protein</fullName>
    </recommendedName>
</protein>
<dbReference type="Pfam" id="PF03935">
    <property type="entry name" value="SKN1_KRE6_Sbg1"/>
    <property type="match status" value="1"/>
</dbReference>
<keyword evidence="13" id="KW-1185">Reference proteome</keyword>
<feature type="region of interest" description="Disordered" evidence="9">
    <location>
        <begin position="1"/>
        <end position="175"/>
    </location>
</feature>
<dbReference type="GO" id="GO:0006078">
    <property type="term" value="P:(1-&gt;6)-beta-D-glucan biosynthetic process"/>
    <property type="evidence" value="ECO:0007669"/>
    <property type="project" value="TreeGrafter"/>
</dbReference>
<feature type="compositionally biased region" description="Polar residues" evidence="9">
    <location>
        <begin position="227"/>
        <end position="248"/>
    </location>
</feature>
<name>A0A0P1BKC7_9BASI</name>
<organism evidence="12 13">
    <name type="scientific">Ceraceosorus bombacis</name>
    <dbReference type="NCBI Taxonomy" id="401625"/>
    <lineage>
        <taxon>Eukaryota</taxon>
        <taxon>Fungi</taxon>
        <taxon>Dikarya</taxon>
        <taxon>Basidiomycota</taxon>
        <taxon>Ustilaginomycotina</taxon>
        <taxon>Exobasidiomycetes</taxon>
        <taxon>Ceraceosorales</taxon>
        <taxon>Ceraceosoraceae</taxon>
        <taxon>Ceraceosorus</taxon>
    </lineage>
</organism>
<reference evidence="12 13" key="1">
    <citation type="submission" date="2014-09" db="EMBL/GenBank/DDBJ databases">
        <authorList>
            <person name="Magalhaes I.L.F."/>
            <person name="Oliveira U."/>
            <person name="Santos F.R."/>
            <person name="Vidigal T.H.D.A."/>
            <person name="Brescovit A.D."/>
            <person name="Santos A.J."/>
        </authorList>
    </citation>
    <scope>NUCLEOTIDE SEQUENCE [LARGE SCALE GENOMIC DNA]</scope>
</reference>
<dbReference type="STRING" id="401625.A0A0P1BKC7"/>